<evidence type="ECO:0000256" key="5">
    <source>
        <dbReference type="ARBA" id="ARBA00022840"/>
    </source>
</evidence>
<feature type="coiled-coil region" evidence="6">
    <location>
        <begin position="963"/>
        <end position="990"/>
    </location>
</feature>
<name>A0A1B7LFF4_9FIRM</name>
<evidence type="ECO:0000256" key="4">
    <source>
        <dbReference type="ARBA" id="ARBA00022806"/>
    </source>
</evidence>
<dbReference type="PANTHER" id="PTHR43788:SF8">
    <property type="entry name" value="DNA-BINDING PROTEIN SMUBP-2"/>
    <property type="match status" value="1"/>
</dbReference>
<comment type="similarity">
    <text evidence="1">Belongs to the DNA2/NAM7 helicase family.</text>
</comment>
<keyword evidence="6" id="KW-0175">Coiled coil</keyword>
<dbReference type="GO" id="GO:0043139">
    <property type="term" value="F:5'-3' DNA helicase activity"/>
    <property type="evidence" value="ECO:0007669"/>
    <property type="project" value="TreeGrafter"/>
</dbReference>
<dbReference type="GO" id="GO:0016787">
    <property type="term" value="F:hydrolase activity"/>
    <property type="evidence" value="ECO:0007669"/>
    <property type="project" value="UniProtKB-KW"/>
</dbReference>
<evidence type="ECO:0000259" key="8">
    <source>
        <dbReference type="Pfam" id="PF13087"/>
    </source>
</evidence>
<feature type="domain" description="DNA2/NAM7 helicase helicase" evidence="7">
    <location>
        <begin position="367"/>
        <end position="491"/>
    </location>
</feature>
<evidence type="ECO:0000256" key="1">
    <source>
        <dbReference type="ARBA" id="ARBA00007913"/>
    </source>
</evidence>
<keyword evidence="4" id="KW-0347">Helicase</keyword>
<protein>
    <recommendedName>
        <fullName evidence="12">DNA2/NAM7 helicase-like C-terminal domain-containing protein</fullName>
    </recommendedName>
</protein>
<evidence type="ECO:0000313" key="10">
    <source>
        <dbReference type="EMBL" id="OAT82359.1"/>
    </source>
</evidence>
<dbReference type="InterPro" id="IPR049468">
    <property type="entry name" value="Restrct_endonuc-II-like_dom"/>
</dbReference>
<dbReference type="EMBL" id="LYVF01000137">
    <property type="protein sequence ID" value="OAT82359.1"/>
    <property type="molecule type" value="Genomic_DNA"/>
</dbReference>
<dbReference type="Pfam" id="PF13087">
    <property type="entry name" value="AAA_12"/>
    <property type="match status" value="1"/>
</dbReference>
<evidence type="ECO:0000259" key="7">
    <source>
        <dbReference type="Pfam" id="PF13086"/>
    </source>
</evidence>
<dbReference type="CDD" id="cd18808">
    <property type="entry name" value="SF1_C_Upf1"/>
    <property type="match status" value="1"/>
</dbReference>
<sequence>MFAFYEHQMQGLPGIRLNVNGPESEEEIWLSVERLYETKPPEITSALLRPWVSMSQKPDEEPSLLKSIDGSALLTADHHSSYASPPGKDKRTLGGETTVNLSDYDRAAQVKAQFDIYLDSRWRPWAGEENLRRNTIRLYSRLFTLKQQLEGGIVEAQIELVWGVGIGVWKTGSTTVTYPLVVRPVEISLNPTTSEIVIQPRDIDARLEIEWYASAGNPGVIALEKEAREFFGKATTTFSPFDSSTFEHLLHVAVTNLGENSIYWPNVVTAGDRTLPKAGDKLKITDTWVLFARPRTSNLFLQDLEKIRKGVEKTNAFPPAVAAIVTAPETTNPDVELPSFRGMSMSYHDGRSAGGKTARDIYFPKPFNDEQVRIIQLLDVYNGVVVQGPPGTGKTHTIANIICHYLAGGKRVLVTSMKDPALAVLREQLPDEIRPLAISLLTSEQQGMKQFEHAIQKIATEVQSLDRKGTAQEIKHMEETLDILHSKLAGIDRKIGEWAKRNLAKITLETEEIDPQDAAREVVENEGQFDYIPDALGVEPEFAPQFSGADIVRLREARRILGPDIDYLDTSLPQLVEFPDASTLLVVHRDLSRFEEFKKRIDNGDVPALADSSQETLACARQLLLEIENLRNQRNEIKQAGCSWTDAMRQWLLSTGNEDLLQLMENLRTGYDQVIEQRKVFLERPVDTPAGMELDPELVEAVGNLAGGKRPFGLKGLFGKNGQKKLLDSIRILSNPPVGAEDWRHVAAYLNWLKSLRELAIRWNALARELPLEALPDDKPEDGLAAVQGFAHYCKVKDIVAAEGALRSKAFLVFPNWPHVREVADDEERLSELEMALQHHLTKNRLANVWVNKERIQKILEGRTGRVVDDIRGFLAGRLGNPAVTDAQMQAGWTALMAELSRVLGLSVHLAVVREVCGKVEASGAPKYAAILKQPFTGTVDRLLPDNWRASWRLRRLATYLESVDVQENLKNLAKERRNVESDLSRTYRDLVVKRTWLKLAENATPSIRSALQAYLVAIKAAKGTGKRAVRYRQDARMAAAQANPAVPCWIMPHYRVSESLPAELGCFDLVIIDEASQSDLTALPALLRAKKVLIVGDDKQVSPDGIGLEEEKVRRLMTRFLGNQVETYRAQMSPERSIYDLFKVVFAGSAVMLKEHFRSVGPIIEYSKREFYNHELRPLRLPKASERLDPPLVDVLVEDGYREGDVNKPEARFIIEEVKAIVADPDMEGRSIGVVSLLADKQARLIWEWLTGELEPGVIERHRITCGDARTFQGKERDIMFLSMVSAPNNIGIALSRDTFAQRFNVAASRARDRMYLVRSVSLEDLSNADRLRRSLIAHFTAPFAQDEVRLADLRKLCESPFERELYDELTQRGYRVIPQVKVGHYRIDMVVEGHNDARLAVECDGDKYHGADKWVEDMNRQRILERAGWVFWRCFASAFIRRRQEILDDLLNTLAGLGIEPIGAEGAPESMHTEHRVVSSLLKEKTGERGTLLPFTGTERVRSRRGLVSVNEPVNSYDRCR</sequence>
<dbReference type="InterPro" id="IPR050534">
    <property type="entry name" value="Coronavir_polyprotein_1ab"/>
</dbReference>
<evidence type="ECO:0000256" key="2">
    <source>
        <dbReference type="ARBA" id="ARBA00022741"/>
    </source>
</evidence>
<dbReference type="InterPro" id="IPR011335">
    <property type="entry name" value="Restrct_endonuc-II-like"/>
</dbReference>
<keyword evidence="3" id="KW-0378">Hydrolase</keyword>
<dbReference type="SUPFAM" id="SSF52980">
    <property type="entry name" value="Restriction endonuclease-like"/>
    <property type="match status" value="1"/>
</dbReference>
<proteinExistence type="inferred from homology"/>
<dbReference type="Gene3D" id="3.40.960.10">
    <property type="entry name" value="VSR Endonuclease"/>
    <property type="match status" value="1"/>
</dbReference>
<feature type="domain" description="DNA2/NAM7 helicase-like C-terminal" evidence="8">
    <location>
        <begin position="1149"/>
        <end position="1319"/>
    </location>
</feature>
<dbReference type="STRING" id="1838280.A6M21_09460"/>
<dbReference type="InterPro" id="IPR047187">
    <property type="entry name" value="SF1_C_Upf1"/>
</dbReference>
<keyword evidence="11" id="KW-1185">Reference proteome</keyword>
<organism evidence="10 11">
    <name type="scientific">Desulfotomaculum copahuensis</name>
    <dbReference type="NCBI Taxonomy" id="1838280"/>
    <lineage>
        <taxon>Bacteria</taxon>
        <taxon>Bacillati</taxon>
        <taxon>Bacillota</taxon>
        <taxon>Clostridia</taxon>
        <taxon>Eubacteriales</taxon>
        <taxon>Desulfotomaculaceae</taxon>
        <taxon>Desulfotomaculum</taxon>
    </lineage>
</organism>
<comment type="caution">
    <text evidence="10">The sequence shown here is derived from an EMBL/GenBank/DDBJ whole genome shotgun (WGS) entry which is preliminary data.</text>
</comment>
<dbReference type="InterPro" id="IPR027417">
    <property type="entry name" value="P-loop_NTPase"/>
</dbReference>
<dbReference type="Gene3D" id="3.40.50.300">
    <property type="entry name" value="P-loop containing nucleotide triphosphate hydrolases"/>
    <property type="match status" value="3"/>
</dbReference>
<dbReference type="InterPro" id="IPR041677">
    <property type="entry name" value="DNA2/NAM7_AAA_11"/>
</dbReference>
<evidence type="ECO:0000313" key="11">
    <source>
        <dbReference type="Proteomes" id="UP000078532"/>
    </source>
</evidence>
<gene>
    <name evidence="10" type="ORF">A6M21_09460</name>
</gene>
<evidence type="ECO:0000256" key="3">
    <source>
        <dbReference type="ARBA" id="ARBA00022801"/>
    </source>
</evidence>
<dbReference type="InterPro" id="IPR041679">
    <property type="entry name" value="DNA2/NAM7-like_C"/>
</dbReference>
<keyword evidence="5" id="KW-0067">ATP-binding</keyword>
<dbReference type="SUPFAM" id="SSF52540">
    <property type="entry name" value="P-loop containing nucleoside triphosphate hydrolases"/>
    <property type="match status" value="1"/>
</dbReference>
<dbReference type="Proteomes" id="UP000078532">
    <property type="component" value="Unassembled WGS sequence"/>
</dbReference>
<reference evidence="10 11" key="1">
    <citation type="submission" date="2016-04" db="EMBL/GenBank/DDBJ databases">
        <authorList>
            <person name="Evans L.H."/>
            <person name="Alamgir A."/>
            <person name="Owens N."/>
            <person name="Weber N.D."/>
            <person name="Virtaneva K."/>
            <person name="Barbian K."/>
            <person name="Babar A."/>
            <person name="Rosenke K."/>
        </authorList>
    </citation>
    <scope>NUCLEOTIDE SEQUENCE [LARGE SCALE GENOMIC DNA]</scope>
    <source>
        <strain evidence="10 11">LMa1</strain>
    </source>
</reference>
<keyword evidence="2" id="KW-0547">Nucleotide-binding</keyword>
<accession>A0A1B7LFF4</accession>
<evidence type="ECO:0000256" key="6">
    <source>
        <dbReference type="SAM" id="Coils"/>
    </source>
</evidence>
<dbReference type="GO" id="GO:0005524">
    <property type="term" value="F:ATP binding"/>
    <property type="evidence" value="ECO:0007669"/>
    <property type="project" value="UniProtKB-KW"/>
</dbReference>
<feature type="domain" description="Restriction endonuclease type II-like" evidence="9">
    <location>
        <begin position="1363"/>
        <end position="1456"/>
    </location>
</feature>
<dbReference type="Pfam" id="PF13086">
    <property type="entry name" value="AAA_11"/>
    <property type="match status" value="1"/>
</dbReference>
<evidence type="ECO:0008006" key="12">
    <source>
        <dbReference type="Google" id="ProtNLM"/>
    </source>
</evidence>
<evidence type="ECO:0000259" key="9">
    <source>
        <dbReference type="Pfam" id="PF18741"/>
    </source>
</evidence>
<dbReference type="PANTHER" id="PTHR43788">
    <property type="entry name" value="DNA2/NAM7 HELICASE FAMILY MEMBER"/>
    <property type="match status" value="1"/>
</dbReference>
<dbReference type="Pfam" id="PF18741">
    <property type="entry name" value="MTES_1575"/>
    <property type="match status" value="1"/>
</dbReference>